<feature type="compositionally biased region" description="Basic and acidic residues" evidence="1">
    <location>
        <begin position="207"/>
        <end position="216"/>
    </location>
</feature>
<evidence type="ECO:0000313" key="2">
    <source>
        <dbReference type="EMBL" id="CAG6536728.1"/>
    </source>
</evidence>
<organism evidence="2">
    <name type="scientific">Culex pipiens</name>
    <name type="common">House mosquito</name>
    <dbReference type="NCBI Taxonomy" id="7175"/>
    <lineage>
        <taxon>Eukaryota</taxon>
        <taxon>Metazoa</taxon>
        <taxon>Ecdysozoa</taxon>
        <taxon>Arthropoda</taxon>
        <taxon>Hexapoda</taxon>
        <taxon>Insecta</taxon>
        <taxon>Pterygota</taxon>
        <taxon>Neoptera</taxon>
        <taxon>Endopterygota</taxon>
        <taxon>Diptera</taxon>
        <taxon>Nematocera</taxon>
        <taxon>Culicoidea</taxon>
        <taxon>Culicidae</taxon>
        <taxon>Culicinae</taxon>
        <taxon>Culicini</taxon>
        <taxon>Culex</taxon>
        <taxon>Culex</taxon>
    </lineage>
</organism>
<accession>A0A8D8HKG8</accession>
<protein>
    <submittedName>
        <fullName evidence="2">(northern house mosquito) hypothetical protein</fullName>
    </submittedName>
</protein>
<name>A0A8D8HKG8_CULPI</name>
<sequence>MMAGTKIVEFPLTWPTRHSLVEFDEPYFSRGFMARPNAAFFVTFKKKANFVFLSPLATLTPRSIRRLHSHLKQHVQLLCPPVDGDADDADPAQHHRHEAQRHVHRSDEPKGEQVQRLVAVLAHGRVVVGLVDPVDPERSDDKPAQHEAVDEGLGGRLPQPFQLLLLAAAHPRRQVQQLFEDAEAAADEQIHRDVLALGAVVQVDRAEHDHAHRDDDRDAEDDGAAERPQQQYHDVLQKVQHPGRGLVRLAHPPKQRIVRGGWRIRIDRLLVAGRFATVVVPTAAATRTLANRHDGVVAGRYDDHIVSRDDPRR</sequence>
<dbReference type="AlphaFoldDB" id="A0A8D8HKG8"/>
<reference evidence="2" key="1">
    <citation type="submission" date="2021-05" db="EMBL/GenBank/DDBJ databases">
        <authorList>
            <person name="Alioto T."/>
            <person name="Alioto T."/>
            <person name="Gomez Garrido J."/>
        </authorList>
    </citation>
    <scope>NUCLEOTIDE SEQUENCE</scope>
</reference>
<feature type="compositionally biased region" description="Basic and acidic residues" evidence="1">
    <location>
        <begin position="135"/>
        <end position="149"/>
    </location>
</feature>
<feature type="region of interest" description="Disordered" evidence="1">
    <location>
        <begin position="207"/>
        <end position="228"/>
    </location>
</feature>
<feature type="compositionally biased region" description="Basic residues" evidence="1">
    <location>
        <begin position="94"/>
        <end position="104"/>
    </location>
</feature>
<dbReference type="EMBL" id="HBUE01322085">
    <property type="protein sequence ID" value="CAG6588727.1"/>
    <property type="molecule type" value="Transcribed_RNA"/>
</dbReference>
<feature type="region of interest" description="Disordered" evidence="1">
    <location>
        <begin position="82"/>
        <end position="110"/>
    </location>
</feature>
<dbReference type="EMBL" id="HBUE01215527">
    <property type="protein sequence ID" value="CAG6536728.1"/>
    <property type="molecule type" value="Transcribed_RNA"/>
</dbReference>
<proteinExistence type="predicted"/>
<dbReference type="EMBL" id="HBUE01062038">
    <property type="protein sequence ID" value="CAG6469065.1"/>
    <property type="molecule type" value="Transcribed_RNA"/>
</dbReference>
<feature type="region of interest" description="Disordered" evidence="1">
    <location>
        <begin position="133"/>
        <end position="154"/>
    </location>
</feature>
<evidence type="ECO:0000256" key="1">
    <source>
        <dbReference type="SAM" id="MobiDB-lite"/>
    </source>
</evidence>